<evidence type="ECO:0000313" key="8">
    <source>
        <dbReference type="RefSeq" id="XP_055890218.1"/>
    </source>
</evidence>
<dbReference type="GO" id="GO:0043153">
    <property type="term" value="P:entrainment of circadian clock by photoperiod"/>
    <property type="evidence" value="ECO:0007669"/>
    <property type="project" value="TreeGrafter"/>
</dbReference>
<dbReference type="PROSITE" id="PS51645">
    <property type="entry name" value="PHR_CRY_ALPHA_BETA"/>
    <property type="match status" value="1"/>
</dbReference>
<feature type="site" description="Electron transfer via tryptophanyl radical" evidence="5">
    <location>
        <position position="426"/>
    </location>
</feature>
<dbReference type="PANTHER" id="PTHR11455:SF30">
    <property type="entry name" value="CRYPTOCHROME-1"/>
    <property type="match status" value="1"/>
</dbReference>
<feature type="site" description="Electron transfer via tryptophanyl radical" evidence="5">
    <location>
        <position position="349"/>
    </location>
</feature>
<dbReference type="InterPro" id="IPR036134">
    <property type="entry name" value="Crypto/Photolyase_FAD-like_sf"/>
</dbReference>
<dbReference type="Proteomes" id="UP001165740">
    <property type="component" value="Chromosome 6"/>
</dbReference>
<dbReference type="GeneID" id="106066275"/>
<comment type="similarity">
    <text evidence="1">Belongs to the DNA photolyase class-1 family.</text>
</comment>
<organism evidence="7 8">
    <name type="scientific">Biomphalaria glabrata</name>
    <name type="common">Bloodfluke planorb</name>
    <name type="synonym">Freshwater snail</name>
    <dbReference type="NCBI Taxonomy" id="6526"/>
    <lineage>
        <taxon>Eukaryota</taxon>
        <taxon>Metazoa</taxon>
        <taxon>Spiralia</taxon>
        <taxon>Lophotrochozoa</taxon>
        <taxon>Mollusca</taxon>
        <taxon>Gastropoda</taxon>
        <taxon>Heterobranchia</taxon>
        <taxon>Euthyneura</taxon>
        <taxon>Panpulmonata</taxon>
        <taxon>Hygrophila</taxon>
        <taxon>Lymnaeoidea</taxon>
        <taxon>Planorbidae</taxon>
        <taxon>Biomphalaria</taxon>
    </lineage>
</organism>
<dbReference type="OrthoDB" id="435881at2759"/>
<dbReference type="GO" id="GO:0071949">
    <property type="term" value="F:FAD binding"/>
    <property type="evidence" value="ECO:0007669"/>
    <property type="project" value="TreeGrafter"/>
</dbReference>
<dbReference type="GO" id="GO:0005634">
    <property type="term" value="C:nucleus"/>
    <property type="evidence" value="ECO:0007669"/>
    <property type="project" value="TreeGrafter"/>
</dbReference>
<protein>
    <submittedName>
        <fullName evidence="8">Cryptochrome-1-like</fullName>
    </submittedName>
</protein>
<evidence type="ECO:0000256" key="4">
    <source>
        <dbReference type="PIRSR" id="PIRSR602081-1"/>
    </source>
</evidence>
<name>A0A9W3ASY1_BIOGL</name>
<proteinExistence type="inferred from homology"/>
<dbReference type="GO" id="GO:0032922">
    <property type="term" value="P:circadian regulation of gene expression"/>
    <property type="evidence" value="ECO:0007669"/>
    <property type="project" value="TreeGrafter"/>
</dbReference>
<evidence type="ECO:0000259" key="6">
    <source>
        <dbReference type="PROSITE" id="PS51645"/>
    </source>
</evidence>
<keyword evidence="3 4" id="KW-0274">FAD</keyword>
<keyword evidence="2 4" id="KW-0285">Flavoprotein</keyword>
<feature type="binding site" evidence="4">
    <location>
        <begin position="416"/>
        <end position="418"/>
    </location>
    <ligand>
        <name>FAD</name>
        <dbReference type="ChEBI" id="CHEBI:57692"/>
    </ligand>
</feature>
<evidence type="ECO:0000256" key="5">
    <source>
        <dbReference type="PIRSR" id="PIRSR602081-2"/>
    </source>
</evidence>
<reference evidence="8" key="1">
    <citation type="submission" date="2025-08" db="UniProtKB">
        <authorList>
            <consortium name="RefSeq"/>
        </authorList>
    </citation>
    <scope>IDENTIFICATION</scope>
</reference>
<dbReference type="RefSeq" id="XP_055890218.1">
    <property type="nucleotide sequence ID" value="XM_056034243.1"/>
</dbReference>
<dbReference type="Gene3D" id="1.10.579.10">
    <property type="entry name" value="DNA Cyclobutane Dipyrimidine Photolyase, subunit A, domain 3"/>
    <property type="match status" value="1"/>
</dbReference>
<evidence type="ECO:0000256" key="3">
    <source>
        <dbReference type="ARBA" id="ARBA00022827"/>
    </source>
</evidence>
<sequence length="570" mass="65239">MKENNNETSISANINSNVNMMEQTQTATSPKKHSLFWFRKGLRLHDNPALKAAVDGASSYRCIYILDPWFAGASQVVINKWRFLLESLEDLDSSLRKLNSRLFVVRGQPADVLPRLFQEWGITHLAFEEDPEPYGKERDSAISALARELSIQVITRSSHTLYDPKVVIAANGNNPPLTYKRFQSILSKLDPPLQPCEALTSAMVAEVTTPVSDDHDDRFSVPSLDELGFDVDSLGPAQFRGGESEALARLYRHLERKAWVASFERPKMSPQSLYPSGTGLSPYLRFGCLSPRLFYWKLIELYKKVKKGAEPPLALHGQLLWREFFYTVATNNPNFDRMVGNSICVQIPWDHNPEALSKWAEGMTGYPWIDAIMVQLRKEGWIHHLARHAVACFLTRGDLWISWEEGMKVFDEMLLDADWSVNAGMWMWLSCSAFFQQFFHCYCPVGFGKRADPSGDFVRHYLPVLKGFPTQYIYEPWTAPESVQKAAKCIIGKDYPLPMVQHTEACRVNLERMRQVYKRLVLKSTASKRMFLDLPKIPKVSLFLSKAKMFLSSSSDEDMSQKQRRRKVDE</sequence>
<evidence type="ECO:0000256" key="1">
    <source>
        <dbReference type="ARBA" id="ARBA00005862"/>
    </source>
</evidence>
<feature type="domain" description="Photolyase/cryptochrome alpha/beta" evidence="6">
    <location>
        <begin position="32"/>
        <end position="161"/>
    </location>
</feature>
<dbReference type="Pfam" id="PF00875">
    <property type="entry name" value="DNA_photolyase"/>
    <property type="match status" value="1"/>
</dbReference>
<dbReference type="GO" id="GO:0003677">
    <property type="term" value="F:DNA binding"/>
    <property type="evidence" value="ECO:0007669"/>
    <property type="project" value="TreeGrafter"/>
</dbReference>
<dbReference type="InterPro" id="IPR014729">
    <property type="entry name" value="Rossmann-like_a/b/a_fold"/>
</dbReference>
<dbReference type="InterPro" id="IPR005101">
    <property type="entry name" value="Cryptochr/Photolyase_FAD-bd"/>
</dbReference>
<dbReference type="InterPro" id="IPR006050">
    <property type="entry name" value="DNA_photolyase_N"/>
</dbReference>
<comment type="cofactor">
    <cofactor evidence="4">
        <name>FAD</name>
        <dbReference type="ChEBI" id="CHEBI:57692"/>
    </cofactor>
    <text evidence="4">Binds 1 FAD per subunit.</text>
</comment>
<dbReference type="GO" id="GO:0045892">
    <property type="term" value="P:negative regulation of DNA-templated transcription"/>
    <property type="evidence" value="ECO:0007669"/>
    <property type="project" value="TreeGrafter"/>
</dbReference>
<evidence type="ECO:0000313" key="7">
    <source>
        <dbReference type="Proteomes" id="UP001165740"/>
    </source>
</evidence>
<dbReference type="Gene3D" id="3.40.50.620">
    <property type="entry name" value="HUPs"/>
    <property type="match status" value="1"/>
</dbReference>
<dbReference type="AlphaFoldDB" id="A0A9W3ASY1"/>
<dbReference type="GO" id="GO:0005737">
    <property type="term" value="C:cytoplasm"/>
    <property type="evidence" value="ECO:0007669"/>
    <property type="project" value="TreeGrafter"/>
</dbReference>
<dbReference type="PANTHER" id="PTHR11455">
    <property type="entry name" value="CRYPTOCHROME"/>
    <property type="match status" value="1"/>
</dbReference>
<dbReference type="InterPro" id="IPR036155">
    <property type="entry name" value="Crypto/Photolyase_N_sf"/>
</dbReference>
<dbReference type="InterPro" id="IPR002081">
    <property type="entry name" value="Cryptochrome/DNA_photolyase_1"/>
</dbReference>
<dbReference type="Pfam" id="PF03441">
    <property type="entry name" value="FAD_binding_7"/>
    <property type="match status" value="1"/>
</dbReference>
<evidence type="ECO:0000256" key="2">
    <source>
        <dbReference type="ARBA" id="ARBA00022630"/>
    </source>
</evidence>
<accession>A0A9W3ASY1</accession>
<gene>
    <name evidence="8" type="primary">LOC106066275</name>
</gene>
<feature type="site" description="Electron transfer via tryptophanyl radical" evidence="5">
    <location>
        <position position="403"/>
    </location>
</feature>
<dbReference type="SUPFAM" id="SSF48173">
    <property type="entry name" value="Cryptochrome/photolyase FAD-binding domain"/>
    <property type="match status" value="1"/>
</dbReference>
<dbReference type="Gene3D" id="1.25.40.80">
    <property type="match status" value="1"/>
</dbReference>
<dbReference type="FunFam" id="1.10.579.10:FF:000001">
    <property type="entry name" value="Cryptochrome 1"/>
    <property type="match status" value="1"/>
</dbReference>
<dbReference type="OMA" id="GASTFRC"/>
<keyword evidence="7" id="KW-1185">Reference proteome</keyword>
<dbReference type="SUPFAM" id="SSF52425">
    <property type="entry name" value="Cryptochrome/photolyase, N-terminal domain"/>
    <property type="match status" value="1"/>
</dbReference>
<feature type="binding site" evidence="4">
    <location>
        <begin position="318"/>
        <end position="325"/>
    </location>
    <ligand>
        <name>FAD</name>
        <dbReference type="ChEBI" id="CHEBI:57692"/>
    </ligand>
</feature>